<accession>A0AAU8GZI2</accession>
<feature type="domain" description="Mut7-C RNAse" evidence="1">
    <location>
        <begin position="11"/>
        <end position="154"/>
    </location>
</feature>
<dbReference type="RefSeq" id="WP_353684215.1">
    <property type="nucleotide sequence ID" value="NZ_CP144373.1"/>
</dbReference>
<dbReference type="Pfam" id="PF01927">
    <property type="entry name" value="Mut7-C"/>
    <property type="match status" value="1"/>
</dbReference>
<gene>
    <name evidence="2" type="ORF">V4D30_00060</name>
</gene>
<protein>
    <submittedName>
        <fullName evidence="2">Mut7-C RNAse domain-containing protein</fullName>
    </submittedName>
</protein>
<dbReference type="EMBL" id="CP144373">
    <property type="protein sequence ID" value="XCH46690.1"/>
    <property type="molecule type" value="Genomic_DNA"/>
</dbReference>
<dbReference type="AlphaFoldDB" id="A0AAU8GZI2"/>
<proteinExistence type="predicted"/>
<reference evidence="2" key="1">
    <citation type="submission" date="2024-01" db="EMBL/GenBank/DDBJ databases">
        <title>The first autotrophic representatives of the genus Thermodesulfovibrio.</title>
        <authorList>
            <person name="Maltseva A.I."/>
            <person name="Elcheninov A.G."/>
            <person name="Kublanov I.V."/>
            <person name="Lebedinsky A.V."/>
            <person name="Frolov E.N."/>
        </authorList>
    </citation>
    <scope>NUCLEOTIDE SEQUENCE</scope>
    <source>
        <strain evidence="2">3907-1M</strain>
    </source>
</reference>
<sequence>MKKGLKKTDLPRFIADVMLGSLSRWLRLFGFDTLYRNDFTDKQLIKLSLQEDRVLLTRDNALAKSKLLKKVLLIQSEEIREQIKEVLLSFYPKLELLNLKPRCPVCNGETERIKKEEIKGQLPDYVLFSSHEFIMCKSCGKIYWEGTHKEKIDEVKKDILQSLK</sequence>
<dbReference type="PANTHER" id="PTHR39081:SF1">
    <property type="entry name" value="MUT7-C RNASE DOMAIN-CONTAINING PROTEIN"/>
    <property type="match status" value="1"/>
</dbReference>
<organism evidence="2">
    <name type="scientific">Thermodesulfovibrio autotrophicus</name>
    <dbReference type="NCBI Taxonomy" id="3118333"/>
    <lineage>
        <taxon>Bacteria</taxon>
        <taxon>Pseudomonadati</taxon>
        <taxon>Nitrospirota</taxon>
        <taxon>Thermodesulfovibrionia</taxon>
        <taxon>Thermodesulfovibrionales</taxon>
        <taxon>Thermodesulfovibrionaceae</taxon>
        <taxon>Thermodesulfovibrio</taxon>
    </lineage>
</organism>
<name>A0AAU8GZI2_9BACT</name>
<evidence type="ECO:0000313" key="2">
    <source>
        <dbReference type="EMBL" id="XCH46690.1"/>
    </source>
</evidence>
<dbReference type="PANTHER" id="PTHR39081">
    <property type="entry name" value="MUT7-C DOMAIN-CONTAINING PROTEIN"/>
    <property type="match status" value="1"/>
</dbReference>
<dbReference type="InterPro" id="IPR002782">
    <property type="entry name" value="Mut7-C_RNAse_dom"/>
</dbReference>
<dbReference type="KEGG" id="taut:V4D30_00060"/>
<evidence type="ECO:0000259" key="1">
    <source>
        <dbReference type="Pfam" id="PF01927"/>
    </source>
</evidence>